<organism evidence="1 2">
    <name type="scientific">Plakobranchus ocellatus</name>
    <dbReference type="NCBI Taxonomy" id="259542"/>
    <lineage>
        <taxon>Eukaryota</taxon>
        <taxon>Metazoa</taxon>
        <taxon>Spiralia</taxon>
        <taxon>Lophotrochozoa</taxon>
        <taxon>Mollusca</taxon>
        <taxon>Gastropoda</taxon>
        <taxon>Heterobranchia</taxon>
        <taxon>Euthyneura</taxon>
        <taxon>Panpulmonata</taxon>
        <taxon>Sacoglossa</taxon>
        <taxon>Placobranchoidea</taxon>
        <taxon>Plakobranchidae</taxon>
        <taxon>Plakobranchus</taxon>
    </lineage>
</organism>
<reference evidence="1 2" key="1">
    <citation type="journal article" date="2021" name="Elife">
        <title>Chloroplast acquisition without the gene transfer in kleptoplastic sea slugs, Plakobranchus ocellatus.</title>
        <authorList>
            <person name="Maeda T."/>
            <person name="Takahashi S."/>
            <person name="Yoshida T."/>
            <person name="Shimamura S."/>
            <person name="Takaki Y."/>
            <person name="Nagai Y."/>
            <person name="Toyoda A."/>
            <person name="Suzuki Y."/>
            <person name="Arimoto A."/>
            <person name="Ishii H."/>
            <person name="Satoh N."/>
            <person name="Nishiyama T."/>
            <person name="Hasebe M."/>
            <person name="Maruyama T."/>
            <person name="Minagawa J."/>
            <person name="Obokata J."/>
            <person name="Shigenobu S."/>
        </authorList>
    </citation>
    <scope>NUCLEOTIDE SEQUENCE [LARGE SCALE GENOMIC DNA]</scope>
</reference>
<evidence type="ECO:0000313" key="1">
    <source>
        <dbReference type="EMBL" id="GFN73829.1"/>
    </source>
</evidence>
<comment type="caution">
    <text evidence="1">The sequence shown here is derived from an EMBL/GenBank/DDBJ whole genome shotgun (WGS) entry which is preliminary data.</text>
</comment>
<dbReference type="Proteomes" id="UP000735302">
    <property type="component" value="Unassembled WGS sequence"/>
</dbReference>
<protein>
    <submittedName>
        <fullName evidence="1">Uncharacterized protein</fullName>
    </submittedName>
</protein>
<dbReference type="AlphaFoldDB" id="A0AAV3XSC1"/>
<dbReference type="EMBL" id="BLXT01000035">
    <property type="protein sequence ID" value="GFN73829.1"/>
    <property type="molecule type" value="Genomic_DNA"/>
</dbReference>
<keyword evidence="2" id="KW-1185">Reference proteome</keyword>
<gene>
    <name evidence="1" type="ORF">PoB_000033500</name>
</gene>
<evidence type="ECO:0000313" key="2">
    <source>
        <dbReference type="Proteomes" id="UP000735302"/>
    </source>
</evidence>
<name>A0AAV3XSC1_9GAST</name>
<sequence>MDFETTSYRKKNHDQKLRSHSFYKLYFKELLKTLNDSEISSTAKSQQIDRRSEEMFDHFIDSQEGDLHQQKFEDTKHHHGQKFVKYTILKFHDDSIAVSLYDKVRIACWILTSPKNLMR</sequence>
<proteinExistence type="predicted"/>
<accession>A0AAV3XSC1</accession>